<dbReference type="Gene3D" id="3.30.43.10">
    <property type="entry name" value="Uridine Diphospho-n-acetylenolpyruvylglucosamine Reductase, domain 2"/>
    <property type="match status" value="1"/>
</dbReference>
<dbReference type="GO" id="GO:0071949">
    <property type="term" value="F:FAD binding"/>
    <property type="evidence" value="ECO:0007669"/>
    <property type="project" value="InterPro"/>
</dbReference>
<dbReference type="InterPro" id="IPR012951">
    <property type="entry name" value="BBE"/>
</dbReference>
<dbReference type="InterPro" id="IPR016166">
    <property type="entry name" value="FAD-bd_PCMH"/>
</dbReference>
<dbReference type="Pfam" id="PF08031">
    <property type="entry name" value="BBE"/>
    <property type="match status" value="1"/>
</dbReference>
<dbReference type="InterPro" id="IPR006094">
    <property type="entry name" value="Oxid_FAD_bind_N"/>
</dbReference>
<dbReference type="SUPFAM" id="SSF56176">
    <property type="entry name" value="FAD-binding/transporter-associated domain-like"/>
    <property type="match status" value="1"/>
</dbReference>
<proteinExistence type="inferred from homology"/>
<comment type="similarity">
    <text evidence="2">Belongs to the oxygen-dependent FAD-linked oxidoreductase family.</text>
</comment>
<dbReference type="Proteomes" id="UP000641932">
    <property type="component" value="Unassembled WGS sequence"/>
</dbReference>
<dbReference type="InterPro" id="IPR050416">
    <property type="entry name" value="FAD-linked_Oxidoreductase"/>
</dbReference>
<dbReference type="InterPro" id="IPR016169">
    <property type="entry name" value="FAD-bd_PCMH_sub2"/>
</dbReference>
<keyword evidence="5" id="KW-0560">Oxidoreductase</keyword>
<dbReference type="InterPro" id="IPR016167">
    <property type="entry name" value="FAD-bd_PCMH_sub1"/>
</dbReference>
<dbReference type="PROSITE" id="PS51387">
    <property type="entry name" value="FAD_PCMH"/>
    <property type="match status" value="1"/>
</dbReference>
<comment type="caution">
    <text evidence="7">The sequence shown here is derived from an EMBL/GenBank/DDBJ whole genome shotgun (WGS) entry which is preliminary data.</text>
</comment>
<sequence>MRLPAFGVAWDEAAPQEHVERGERVVHVDHVEHGEHVRHEERVASMGKPSINQLRERVHGAVVTPDSGTYDEARTVYNAMVDRRPAAVVRCANAGDVMAAVEFARENDADLAVRGGSHSVPGFGTCDDGVVADLSGMRGVRVDPTRGTARAEGGATWGDFNAATYPFGMGTTGGIISTTGVGGLTLGGGIGHLSRRLGLSCDNLVSADVVTADGQFLVASEKEHDDLFWALRGGSGNFGAVTSFEFRLSPVKDIYGGLMLFEMEDAGAILRTFREVIADAPEELGAFPAFQIAPPLPFIPQDRHGDTFVLIVACWTGPLEEGESALRPFRDAAPVVAEHIGPMPYPALNSAFDALVPPGLQHYWKANFVTELTDAAITAHLEHAPGLPAVNSTVHIYPINGACHRVPQEATAFSHRDASFATVIAGMWPDPAANEANTAWVRDYYEATAPHSEAGGYVNFMAEDDQPRVRSNYGANYDRLTEVKRAYDPGNLFHLNQNIKP</sequence>
<keyword evidence="8" id="KW-1185">Reference proteome</keyword>
<dbReference type="PANTHER" id="PTHR42973">
    <property type="entry name" value="BINDING OXIDOREDUCTASE, PUTATIVE (AFU_ORTHOLOGUE AFUA_1G17690)-RELATED"/>
    <property type="match status" value="1"/>
</dbReference>
<reference evidence="7" key="1">
    <citation type="journal article" date="2014" name="Int. J. Syst. Evol. Microbiol.">
        <title>Complete genome sequence of Corynebacterium casei LMG S-19264T (=DSM 44701T), isolated from a smear-ripened cheese.</title>
        <authorList>
            <consortium name="US DOE Joint Genome Institute (JGI-PGF)"/>
            <person name="Walter F."/>
            <person name="Albersmeier A."/>
            <person name="Kalinowski J."/>
            <person name="Ruckert C."/>
        </authorList>
    </citation>
    <scope>NUCLEOTIDE SEQUENCE</scope>
    <source>
        <strain evidence="7">CGMCC 4.7201</strain>
    </source>
</reference>
<evidence type="ECO:0000313" key="7">
    <source>
        <dbReference type="EMBL" id="GGO84834.1"/>
    </source>
</evidence>
<dbReference type="Pfam" id="PF01565">
    <property type="entry name" value="FAD_binding_4"/>
    <property type="match status" value="1"/>
</dbReference>
<comment type="cofactor">
    <cofactor evidence="1">
        <name>FAD</name>
        <dbReference type="ChEBI" id="CHEBI:57692"/>
    </cofactor>
</comment>
<dbReference type="AlphaFoldDB" id="A0A917ZLQ9"/>
<reference evidence="7" key="2">
    <citation type="submission" date="2020-09" db="EMBL/GenBank/DDBJ databases">
        <authorList>
            <person name="Sun Q."/>
            <person name="Zhou Y."/>
        </authorList>
    </citation>
    <scope>NUCLEOTIDE SEQUENCE</scope>
    <source>
        <strain evidence="7">CGMCC 4.7201</strain>
    </source>
</reference>
<keyword evidence="3" id="KW-0285">Flavoprotein</keyword>
<dbReference type="SUPFAM" id="SSF55103">
    <property type="entry name" value="FAD-linked oxidases, C-terminal domain"/>
    <property type="match status" value="1"/>
</dbReference>
<organism evidence="7 8">
    <name type="scientific">Wenjunlia tyrosinilytica</name>
    <dbReference type="NCBI Taxonomy" id="1544741"/>
    <lineage>
        <taxon>Bacteria</taxon>
        <taxon>Bacillati</taxon>
        <taxon>Actinomycetota</taxon>
        <taxon>Actinomycetes</taxon>
        <taxon>Kitasatosporales</taxon>
        <taxon>Streptomycetaceae</taxon>
        <taxon>Wenjunlia</taxon>
    </lineage>
</organism>
<evidence type="ECO:0000256" key="4">
    <source>
        <dbReference type="ARBA" id="ARBA00022827"/>
    </source>
</evidence>
<name>A0A917ZLQ9_9ACTN</name>
<accession>A0A917ZLQ9</accession>
<evidence type="ECO:0000313" key="8">
    <source>
        <dbReference type="Proteomes" id="UP000641932"/>
    </source>
</evidence>
<dbReference type="Gene3D" id="3.40.462.20">
    <property type="match status" value="1"/>
</dbReference>
<evidence type="ECO:0000256" key="5">
    <source>
        <dbReference type="ARBA" id="ARBA00023002"/>
    </source>
</evidence>
<dbReference type="InterPro" id="IPR036318">
    <property type="entry name" value="FAD-bd_PCMH-like_sf"/>
</dbReference>
<feature type="domain" description="FAD-binding PCMH-type" evidence="6">
    <location>
        <begin position="81"/>
        <end position="251"/>
    </location>
</feature>
<protein>
    <submittedName>
        <fullName evidence="7">Oxidoreductase</fullName>
    </submittedName>
</protein>
<dbReference type="InterPro" id="IPR016164">
    <property type="entry name" value="FAD-linked_Oxase-like_C"/>
</dbReference>
<dbReference type="Gene3D" id="3.30.465.10">
    <property type="match status" value="1"/>
</dbReference>
<evidence type="ECO:0000259" key="6">
    <source>
        <dbReference type="PROSITE" id="PS51387"/>
    </source>
</evidence>
<gene>
    <name evidence="7" type="ORF">GCM10012280_17220</name>
</gene>
<evidence type="ECO:0000256" key="3">
    <source>
        <dbReference type="ARBA" id="ARBA00022630"/>
    </source>
</evidence>
<dbReference type="GO" id="GO:0016491">
    <property type="term" value="F:oxidoreductase activity"/>
    <property type="evidence" value="ECO:0007669"/>
    <property type="project" value="UniProtKB-KW"/>
</dbReference>
<dbReference type="EMBL" id="BMMS01000006">
    <property type="protein sequence ID" value="GGO84834.1"/>
    <property type="molecule type" value="Genomic_DNA"/>
</dbReference>
<dbReference type="PANTHER" id="PTHR42973:SF39">
    <property type="entry name" value="FAD-BINDING PCMH-TYPE DOMAIN-CONTAINING PROTEIN"/>
    <property type="match status" value="1"/>
</dbReference>
<evidence type="ECO:0000256" key="2">
    <source>
        <dbReference type="ARBA" id="ARBA00005466"/>
    </source>
</evidence>
<keyword evidence="4" id="KW-0274">FAD</keyword>
<evidence type="ECO:0000256" key="1">
    <source>
        <dbReference type="ARBA" id="ARBA00001974"/>
    </source>
</evidence>